<organism evidence="18 19">
    <name type="scientific">Monosiga brevicollis</name>
    <name type="common">Choanoflagellate</name>
    <dbReference type="NCBI Taxonomy" id="81824"/>
    <lineage>
        <taxon>Eukaryota</taxon>
        <taxon>Choanoflagellata</taxon>
        <taxon>Craspedida</taxon>
        <taxon>Salpingoecidae</taxon>
        <taxon>Monosiga</taxon>
    </lineage>
</organism>
<dbReference type="PANTHER" id="PTHR22950:SF244">
    <property type="entry name" value="NEUTRAL AMINO ACID TRANSPORTER 9"/>
    <property type="match status" value="1"/>
</dbReference>
<dbReference type="GO" id="GO:0003333">
    <property type="term" value="P:amino acid transmembrane transport"/>
    <property type="evidence" value="ECO:0000318"/>
    <property type="project" value="GO_Central"/>
</dbReference>
<evidence type="ECO:0000256" key="8">
    <source>
        <dbReference type="ARBA" id="ARBA00022989"/>
    </source>
</evidence>
<comment type="subcellular location">
    <subcellularLocation>
        <location evidence="1">Late endosome membrane</location>
        <topology evidence="1">Multi-pass membrane protein</topology>
    </subcellularLocation>
    <subcellularLocation>
        <location evidence="2">Lysosome membrane</location>
        <topology evidence="2">Multi-pass membrane protein</topology>
    </subcellularLocation>
</comment>
<reference evidence="18 19" key="1">
    <citation type="journal article" date="2008" name="Nature">
        <title>The genome of the choanoflagellate Monosiga brevicollis and the origin of metazoans.</title>
        <authorList>
            <consortium name="JGI Sequencing"/>
            <person name="King N."/>
            <person name="Westbrook M.J."/>
            <person name="Young S.L."/>
            <person name="Kuo A."/>
            <person name="Abedin M."/>
            <person name="Chapman J."/>
            <person name="Fairclough S."/>
            <person name="Hellsten U."/>
            <person name="Isogai Y."/>
            <person name="Letunic I."/>
            <person name="Marr M."/>
            <person name="Pincus D."/>
            <person name="Putnam N."/>
            <person name="Rokas A."/>
            <person name="Wright K.J."/>
            <person name="Zuzow R."/>
            <person name="Dirks W."/>
            <person name="Good M."/>
            <person name="Goodstein D."/>
            <person name="Lemons D."/>
            <person name="Li W."/>
            <person name="Lyons J.B."/>
            <person name="Morris A."/>
            <person name="Nichols S."/>
            <person name="Richter D.J."/>
            <person name="Salamov A."/>
            <person name="Bork P."/>
            <person name="Lim W.A."/>
            <person name="Manning G."/>
            <person name="Miller W.T."/>
            <person name="McGinnis W."/>
            <person name="Shapiro H."/>
            <person name="Tjian R."/>
            <person name="Grigoriev I.V."/>
            <person name="Rokhsar D."/>
        </authorList>
    </citation>
    <scope>NUCLEOTIDE SEQUENCE [LARGE SCALE GENOMIC DNA]</scope>
    <source>
        <strain evidence="19">MX1 / ATCC 50154</strain>
    </source>
</reference>
<keyword evidence="19" id="KW-1185">Reference proteome</keyword>
<feature type="transmembrane region" description="Helical" evidence="16">
    <location>
        <begin position="584"/>
        <end position="602"/>
    </location>
</feature>
<dbReference type="eggNOG" id="KOG1305">
    <property type="taxonomic scope" value="Eukaryota"/>
</dbReference>
<dbReference type="GO" id="GO:0005765">
    <property type="term" value="C:lysosomal membrane"/>
    <property type="evidence" value="ECO:0000318"/>
    <property type="project" value="GO_Central"/>
</dbReference>
<keyword evidence="11" id="KW-1015">Disulfide bond</keyword>
<dbReference type="KEGG" id="mbr:MONBRDRAFT_32391"/>
<evidence type="ECO:0000256" key="7">
    <source>
        <dbReference type="ARBA" id="ARBA00022970"/>
    </source>
</evidence>
<dbReference type="RefSeq" id="XP_001745765.1">
    <property type="nucleotide sequence ID" value="XM_001745713.1"/>
</dbReference>
<dbReference type="GO" id="GO:0046872">
    <property type="term" value="F:metal ion binding"/>
    <property type="evidence" value="ECO:0007669"/>
    <property type="project" value="UniProtKB-KW"/>
</dbReference>
<keyword evidence="6" id="KW-0967">Endosome</keyword>
<dbReference type="OMA" id="HWFTPTE"/>
<evidence type="ECO:0000256" key="16">
    <source>
        <dbReference type="SAM" id="Phobius"/>
    </source>
</evidence>
<evidence type="ECO:0000256" key="3">
    <source>
        <dbReference type="ARBA" id="ARBA00022448"/>
    </source>
</evidence>
<evidence type="ECO:0000256" key="10">
    <source>
        <dbReference type="ARBA" id="ARBA00023136"/>
    </source>
</evidence>
<dbReference type="FunCoup" id="A9UZ83">
    <property type="interactions" value="557"/>
</dbReference>
<evidence type="ECO:0000313" key="19">
    <source>
        <dbReference type="Proteomes" id="UP000001357"/>
    </source>
</evidence>
<accession>A9UZ83</accession>
<keyword evidence="9" id="KW-0915">Sodium</keyword>
<keyword evidence="3" id="KW-0813">Transport</keyword>
<feature type="region of interest" description="Disordered" evidence="15">
    <location>
        <begin position="93"/>
        <end position="114"/>
    </location>
</feature>
<keyword evidence="4 16" id="KW-0812">Transmembrane</keyword>
<dbReference type="AlphaFoldDB" id="A9UZ83"/>
<dbReference type="PANTHER" id="PTHR22950">
    <property type="entry name" value="AMINO ACID TRANSPORTER"/>
    <property type="match status" value="1"/>
</dbReference>
<dbReference type="GO" id="GO:0015179">
    <property type="term" value="F:L-amino acid transmembrane transporter activity"/>
    <property type="evidence" value="ECO:0000318"/>
    <property type="project" value="GO_Central"/>
</dbReference>
<feature type="transmembrane region" description="Helical" evidence="16">
    <location>
        <begin position="253"/>
        <end position="275"/>
    </location>
</feature>
<keyword evidence="12" id="KW-0325">Glycoprotein</keyword>
<feature type="transmembrane region" description="Helical" evidence="16">
    <location>
        <begin position="434"/>
        <end position="458"/>
    </location>
</feature>
<name>A9UZ83_MONBE</name>
<comment type="similarity">
    <text evidence="14">Belongs to the amino acid/polyamine transporter 2 family. SLC38A9 subfamily.</text>
</comment>
<dbReference type="InParanoid" id="A9UZ83"/>
<feature type="transmembrane region" description="Helical" evidence="16">
    <location>
        <begin position="524"/>
        <end position="544"/>
    </location>
</feature>
<dbReference type="GO" id="GO:0031902">
    <property type="term" value="C:late endosome membrane"/>
    <property type="evidence" value="ECO:0007669"/>
    <property type="project" value="UniProtKB-SubCell"/>
</dbReference>
<gene>
    <name evidence="18" type="ORF">MONBRDRAFT_32391</name>
</gene>
<evidence type="ECO:0000256" key="6">
    <source>
        <dbReference type="ARBA" id="ARBA00022753"/>
    </source>
</evidence>
<evidence type="ECO:0000256" key="1">
    <source>
        <dbReference type="ARBA" id="ARBA00004107"/>
    </source>
</evidence>
<dbReference type="InterPro" id="IPR013057">
    <property type="entry name" value="AA_transpt_TM"/>
</dbReference>
<feature type="domain" description="Amino acid transporter transmembrane" evidence="17">
    <location>
        <begin position="178"/>
        <end position="592"/>
    </location>
</feature>
<dbReference type="Pfam" id="PF01490">
    <property type="entry name" value="Aa_trans"/>
    <property type="match status" value="1"/>
</dbReference>
<dbReference type="GeneID" id="5891075"/>
<dbReference type="EMBL" id="CH991551">
    <property type="protein sequence ID" value="EDQ89189.1"/>
    <property type="molecule type" value="Genomic_DNA"/>
</dbReference>
<feature type="transmembrane region" description="Helical" evidence="16">
    <location>
        <begin position="358"/>
        <end position="375"/>
    </location>
</feature>
<proteinExistence type="inferred from homology"/>
<evidence type="ECO:0000256" key="9">
    <source>
        <dbReference type="ARBA" id="ARBA00023053"/>
    </source>
</evidence>
<feature type="transmembrane region" description="Helical" evidence="16">
    <location>
        <begin position="204"/>
        <end position="226"/>
    </location>
</feature>
<feature type="transmembrane region" description="Helical" evidence="16">
    <location>
        <begin position="478"/>
        <end position="503"/>
    </location>
</feature>
<evidence type="ECO:0000313" key="18">
    <source>
        <dbReference type="EMBL" id="EDQ89189.1"/>
    </source>
</evidence>
<feature type="transmembrane region" description="Helical" evidence="16">
    <location>
        <begin position="550"/>
        <end position="572"/>
    </location>
</feature>
<evidence type="ECO:0000256" key="13">
    <source>
        <dbReference type="ARBA" id="ARBA00023228"/>
    </source>
</evidence>
<keyword evidence="13" id="KW-0458">Lysosome</keyword>
<evidence type="ECO:0000256" key="5">
    <source>
        <dbReference type="ARBA" id="ARBA00022723"/>
    </source>
</evidence>
<dbReference type="STRING" id="81824.A9UZ83"/>
<keyword evidence="5" id="KW-0479">Metal-binding</keyword>
<evidence type="ECO:0000259" key="17">
    <source>
        <dbReference type="Pfam" id="PF01490"/>
    </source>
</evidence>
<protein>
    <recommendedName>
        <fullName evidence="17">Amino acid transporter transmembrane domain-containing protein</fullName>
    </recommendedName>
</protein>
<feature type="transmembrane region" description="Helical" evidence="16">
    <location>
        <begin position="395"/>
        <end position="413"/>
    </location>
</feature>
<evidence type="ECO:0000256" key="2">
    <source>
        <dbReference type="ARBA" id="ARBA00004155"/>
    </source>
</evidence>
<evidence type="ECO:0000256" key="12">
    <source>
        <dbReference type="ARBA" id="ARBA00023180"/>
    </source>
</evidence>
<evidence type="ECO:0000256" key="4">
    <source>
        <dbReference type="ARBA" id="ARBA00022692"/>
    </source>
</evidence>
<keyword evidence="10 16" id="KW-0472">Membrane</keyword>
<evidence type="ECO:0000256" key="15">
    <source>
        <dbReference type="SAM" id="MobiDB-lite"/>
    </source>
</evidence>
<sequence>MTFGSFELDVVTHDRERECVRECVTAVREKNKRIENRERERTKEMTITKEKNKRNKNLFSLSLSLSLSLSCAGPSRMSGSRASNLDTLQQFSDDEEDTPLLLKSSGSADSRRPFTYQPIRDASAAKDPNNSNSHAYQRYRYYNKLAPANQPNSLIMPHHALPSSVFVLGKGGEQSSVVTILSMWNTMMGSSVLTMPWAIDQAGFGLGIFAMILMATVSYYTCTIVLSAGQGGRINGEDVEFAEVVLRFLGKRYYVVAVIFSVLTIVGAAIAYWVLMSGFLYTVVDYFHDPSGSIPANSTHPSNHTAVLADALLGASDGTDSTWGHYWSRELVPIYLIAILFPLINFKSLTFFTKFNSLGVVSIIYILFFVLFTFFDGEHYQNSPAGGVHFHNVEEWRSGVMALCGVSSLAFFIHNGCLSIMRNAAEPKHNQRDLLLAYILVCLTYLLVGVLYYISYAGNKDGINNNFLQDFHKTDKNFIFSLIAQLCLLLQMITVFPLLIFIVRFQVMSTFFNGNVWPSFGHVLGLNVMITTVCVLVAIFYPHIGDILRYTGAICGCVYIFALPCLVQMEILRRQNKLTVSKRVIHYLLMLLGVGILVGQFTP</sequence>
<evidence type="ECO:0000256" key="11">
    <source>
        <dbReference type="ARBA" id="ARBA00023157"/>
    </source>
</evidence>
<feature type="transmembrane region" description="Helical" evidence="16">
    <location>
        <begin position="326"/>
        <end position="346"/>
    </location>
</feature>
<evidence type="ECO:0000256" key="14">
    <source>
        <dbReference type="ARBA" id="ARBA00038442"/>
    </source>
</evidence>
<keyword evidence="7" id="KW-0029">Amino-acid transport</keyword>
<keyword evidence="8 16" id="KW-1133">Transmembrane helix</keyword>
<dbReference type="Proteomes" id="UP000001357">
    <property type="component" value="Unassembled WGS sequence"/>
</dbReference>